<evidence type="ECO:0000259" key="1">
    <source>
        <dbReference type="PROSITE" id="PS50887"/>
    </source>
</evidence>
<protein>
    <submittedName>
        <fullName evidence="2">Sensory box-containing diguanylate cyclase</fullName>
    </submittedName>
</protein>
<dbReference type="AlphaFoldDB" id="A0A656JP83"/>
<dbReference type="PANTHER" id="PTHR46663">
    <property type="entry name" value="DIGUANYLATE CYCLASE DGCT-RELATED"/>
    <property type="match status" value="1"/>
</dbReference>
<dbReference type="SUPFAM" id="SSF55073">
    <property type="entry name" value="Nucleotide cyclase"/>
    <property type="match status" value="1"/>
</dbReference>
<evidence type="ECO:0000313" key="3">
    <source>
        <dbReference type="Proteomes" id="UP000018849"/>
    </source>
</evidence>
<proteinExistence type="predicted"/>
<organism evidence="2 3">
    <name type="scientific">Pseudomonas syringae pv. actinidiae ICMP 19096</name>
    <dbReference type="NCBI Taxonomy" id="1194405"/>
    <lineage>
        <taxon>Bacteria</taxon>
        <taxon>Pseudomonadati</taxon>
        <taxon>Pseudomonadota</taxon>
        <taxon>Gammaproteobacteria</taxon>
        <taxon>Pseudomonadales</taxon>
        <taxon>Pseudomonadaceae</taxon>
        <taxon>Pseudomonas</taxon>
        <taxon>Pseudomonas syringae</taxon>
    </lineage>
</organism>
<evidence type="ECO:0000313" key="2">
    <source>
        <dbReference type="EMBL" id="EPN42405.1"/>
    </source>
</evidence>
<dbReference type="Pfam" id="PF00990">
    <property type="entry name" value="GGDEF"/>
    <property type="match status" value="1"/>
</dbReference>
<dbReference type="Proteomes" id="UP000018849">
    <property type="component" value="Unassembled WGS sequence"/>
</dbReference>
<dbReference type="NCBIfam" id="TIGR00254">
    <property type="entry name" value="GGDEF"/>
    <property type="match status" value="1"/>
</dbReference>
<feature type="domain" description="GGDEF" evidence="1">
    <location>
        <begin position="49"/>
        <end position="83"/>
    </location>
</feature>
<dbReference type="Gene3D" id="3.30.70.270">
    <property type="match status" value="1"/>
</dbReference>
<dbReference type="InterPro" id="IPR043128">
    <property type="entry name" value="Rev_trsase/Diguanyl_cyclase"/>
</dbReference>
<gene>
    <name evidence="2" type="ORF">A245_35188</name>
</gene>
<dbReference type="EMBL" id="AOKF01003019">
    <property type="protein sequence ID" value="EPN42405.1"/>
    <property type="molecule type" value="Genomic_DNA"/>
</dbReference>
<dbReference type="PROSITE" id="PS50887">
    <property type="entry name" value="GGDEF"/>
    <property type="match status" value="1"/>
</dbReference>
<comment type="caution">
    <text evidence="2">The sequence shown here is derived from an EMBL/GenBank/DDBJ whole genome shotgun (WGS) entry which is preliminary data.</text>
</comment>
<dbReference type="InterPro" id="IPR052163">
    <property type="entry name" value="DGC-Regulatory_Protein"/>
</dbReference>
<dbReference type="PANTHER" id="PTHR46663:SF3">
    <property type="entry name" value="SLL0267 PROTEIN"/>
    <property type="match status" value="1"/>
</dbReference>
<reference evidence="2 3" key="1">
    <citation type="journal article" date="2013" name="PLoS Pathog.">
        <title>Genomic analysis of the Kiwifruit pathogen Pseudomonas syringae pv. actinidiae provides insight into the origins of an emergent plant disease.</title>
        <authorList>
            <person name="McCann H.C."/>
            <person name="Rikkerink E.H."/>
            <person name="Bertels F."/>
            <person name="Fiers M."/>
            <person name="Lu A."/>
            <person name="Rees-George J."/>
            <person name="Andersen M.T."/>
            <person name="Gleave A.P."/>
            <person name="Haubold B."/>
            <person name="Wohlers M.W."/>
            <person name="Guttman D.S."/>
            <person name="Wang P.W."/>
            <person name="Straub C."/>
            <person name="Vanneste J.L."/>
            <person name="Rainey P.B."/>
            <person name="Templeton M.D."/>
        </authorList>
    </citation>
    <scope>NUCLEOTIDE SEQUENCE [LARGE SCALE GENOMIC DNA]</scope>
    <source>
        <strain evidence="2 3">ICMP 19096</strain>
    </source>
</reference>
<dbReference type="InterPro" id="IPR029787">
    <property type="entry name" value="Nucleotide_cyclase"/>
</dbReference>
<accession>A0A656JP83</accession>
<dbReference type="CDD" id="cd01949">
    <property type="entry name" value="GGDEF"/>
    <property type="match status" value="1"/>
</dbReference>
<sequence>MFSDITAIKRSEQELAQLVHYDGLTDLPNRLLLTDRISQALTSARFSKRGCGLLLVDLDHFKNINDSLGHNVGDDLLRAVAER</sequence>
<dbReference type="InterPro" id="IPR000160">
    <property type="entry name" value="GGDEF_dom"/>
</dbReference>
<name>A0A656JP83_PSESF</name>
<feature type="non-terminal residue" evidence="2">
    <location>
        <position position="83"/>
    </location>
</feature>